<keyword evidence="1" id="KW-0812">Transmembrane</keyword>
<protein>
    <recommendedName>
        <fullName evidence="2">Piezo THU9 and anchor domain-containing protein</fullName>
    </recommendedName>
</protein>
<reference evidence="3 4" key="1">
    <citation type="submission" date="2024-05" db="EMBL/GenBank/DDBJ databases">
        <title>Genome sequencing and assembly of Indian major carp, Cirrhinus mrigala (Hamilton, 1822).</title>
        <authorList>
            <person name="Mohindra V."/>
            <person name="Chowdhury L.M."/>
            <person name="Lal K."/>
            <person name="Jena J.K."/>
        </authorList>
    </citation>
    <scope>NUCLEOTIDE SEQUENCE [LARGE SCALE GENOMIC DNA]</scope>
    <source>
        <strain evidence="3">CM1030</strain>
        <tissue evidence="3">Blood</tissue>
    </source>
</reference>
<dbReference type="Pfam" id="PF24874">
    <property type="entry name" value="Piezo_THU9_anchor"/>
    <property type="match status" value="1"/>
</dbReference>
<proteinExistence type="predicted"/>
<dbReference type="PANTHER" id="PTHR47049:SF6">
    <property type="entry name" value="PIEZO-TYPE MECHANOSENSITIVE ION CHANNEL COMPONENT"/>
    <property type="match status" value="1"/>
</dbReference>
<dbReference type="Proteomes" id="UP001529510">
    <property type="component" value="Unassembled WGS sequence"/>
</dbReference>
<evidence type="ECO:0000313" key="3">
    <source>
        <dbReference type="EMBL" id="KAL0157054.1"/>
    </source>
</evidence>
<evidence type="ECO:0000259" key="2">
    <source>
        <dbReference type="Pfam" id="PF24874"/>
    </source>
</evidence>
<evidence type="ECO:0000256" key="1">
    <source>
        <dbReference type="SAM" id="Phobius"/>
    </source>
</evidence>
<dbReference type="InterPro" id="IPR027272">
    <property type="entry name" value="Piezo"/>
</dbReference>
<dbReference type="PANTHER" id="PTHR47049">
    <property type="entry name" value="PIEZO-TYPE MECHANOSENSITIVE ION CHANNEL HOMOLOG"/>
    <property type="match status" value="1"/>
</dbReference>
<name>A0ABD0N4J0_CIRMR</name>
<gene>
    <name evidence="3" type="ORF">M9458_048300</name>
</gene>
<keyword evidence="1" id="KW-0472">Membrane</keyword>
<organism evidence="3 4">
    <name type="scientific">Cirrhinus mrigala</name>
    <name type="common">Mrigala</name>
    <dbReference type="NCBI Taxonomy" id="683832"/>
    <lineage>
        <taxon>Eukaryota</taxon>
        <taxon>Metazoa</taxon>
        <taxon>Chordata</taxon>
        <taxon>Craniata</taxon>
        <taxon>Vertebrata</taxon>
        <taxon>Euteleostomi</taxon>
        <taxon>Actinopterygii</taxon>
        <taxon>Neopterygii</taxon>
        <taxon>Teleostei</taxon>
        <taxon>Ostariophysi</taxon>
        <taxon>Cypriniformes</taxon>
        <taxon>Cyprinidae</taxon>
        <taxon>Labeoninae</taxon>
        <taxon>Labeonini</taxon>
        <taxon>Cirrhinus</taxon>
    </lineage>
</organism>
<feature type="non-terminal residue" evidence="3">
    <location>
        <position position="68"/>
    </location>
</feature>
<sequence length="68" mass="7674">KHSAAADITSSLSEDQVPEAFLVMVLIQFGTMVVDRALYLRKTVMGKVIFQVILVFGIHFWMFFILPG</sequence>
<dbReference type="AlphaFoldDB" id="A0ABD0N4J0"/>
<dbReference type="EMBL" id="JAMKFB020000024">
    <property type="protein sequence ID" value="KAL0157054.1"/>
    <property type="molecule type" value="Genomic_DNA"/>
</dbReference>
<comment type="caution">
    <text evidence="3">The sequence shown here is derived from an EMBL/GenBank/DDBJ whole genome shotgun (WGS) entry which is preliminary data.</text>
</comment>
<feature type="non-terminal residue" evidence="3">
    <location>
        <position position="1"/>
    </location>
</feature>
<keyword evidence="1" id="KW-1133">Transmembrane helix</keyword>
<feature type="domain" description="Piezo THU9 and anchor" evidence="2">
    <location>
        <begin position="2"/>
        <end position="67"/>
    </location>
</feature>
<dbReference type="InterPro" id="IPR056770">
    <property type="entry name" value="Piezo_THU9_anchor"/>
</dbReference>
<feature type="transmembrane region" description="Helical" evidence="1">
    <location>
        <begin position="20"/>
        <end position="39"/>
    </location>
</feature>
<evidence type="ECO:0000313" key="4">
    <source>
        <dbReference type="Proteomes" id="UP001529510"/>
    </source>
</evidence>
<keyword evidence="4" id="KW-1185">Reference proteome</keyword>
<accession>A0ABD0N4J0</accession>
<feature type="transmembrane region" description="Helical" evidence="1">
    <location>
        <begin position="48"/>
        <end position="66"/>
    </location>
</feature>